<feature type="domain" description="Siroheme decarboxylase AsnC-like ligand binding" evidence="6">
    <location>
        <begin position="65"/>
        <end position="143"/>
    </location>
</feature>
<dbReference type="SUPFAM" id="SSF46785">
    <property type="entry name" value="Winged helix' DNA-binding domain"/>
    <property type="match status" value="1"/>
</dbReference>
<dbReference type="GO" id="GO:0016829">
    <property type="term" value="F:lyase activity"/>
    <property type="evidence" value="ECO:0007669"/>
    <property type="project" value="UniProtKB-KW"/>
</dbReference>
<dbReference type="InterPro" id="IPR019888">
    <property type="entry name" value="Tscrpt_reg_AsnC-like"/>
</dbReference>
<comment type="caution">
    <text evidence="8">The sequence shown here is derived from an EMBL/GenBank/DDBJ whole genome shotgun (WGS) entry which is preliminary data.</text>
</comment>
<evidence type="ECO:0000259" key="7">
    <source>
        <dbReference type="Pfam" id="PF22451"/>
    </source>
</evidence>
<dbReference type="Gene3D" id="1.10.10.10">
    <property type="entry name" value="Winged helix-like DNA-binding domain superfamily/Winged helix DNA-binding domain"/>
    <property type="match status" value="1"/>
</dbReference>
<gene>
    <name evidence="8" type="ORF">D5R95_07755</name>
</gene>
<dbReference type="InterPro" id="IPR036388">
    <property type="entry name" value="WH-like_DNA-bd_sf"/>
</dbReference>
<reference evidence="8 9" key="1">
    <citation type="submission" date="2018-08" db="EMBL/GenBank/DDBJ databases">
        <title>The metabolism and importance of syntrophic acetate oxidation coupled to methane or sulfide production in haloalkaline environments.</title>
        <authorList>
            <person name="Timmers P.H.A."/>
            <person name="Vavourakis C.D."/>
            <person name="Sorokin D.Y."/>
            <person name="Sinninghe Damste J.S."/>
            <person name="Muyzer G."/>
            <person name="Stams A.J.M."/>
            <person name="Plugge C.M."/>
        </authorList>
    </citation>
    <scope>NUCLEOTIDE SEQUENCE [LARGE SCALE GENOMIC DNA]</scope>
    <source>
        <strain evidence="8">MSAO_Arc3</strain>
    </source>
</reference>
<keyword evidence="1" id="KW-0456">Lyase</keyword>
<evidence type="ECO:0000256" key="5">
    <source>
        <dbReference type="ARBA" id="ARBA00048470"/>
    </source>
</evidence>
<comment type="catalytic activity">
    <reaction evidence="5">
        <text>siroheme + 2 H(+) = 12,18-didecarboxysiroheme + 2 CO2</text>
        <dbReference type="Rhea" id="RHEA:19093"/>
        <dbReference type="ChEBI" id="CHEBI:15378"/>
        <dbReference type="ChEBI" id="CHEBI:16526"/>
        <dbReference type="ChEBI" id="CHEBI:60052"/>
        <dbReference type="ChEBI" id="CHEBI:140497"/>
        <dbReference type="EC" id="4.1.1.111"/>
    </reaction>
</comment>
<protein>
    <recommendedName>
        <fullName evidence="4">siroheme decarboxylase</fullName>
        <ecNumber evidence="4">4.1.1.111</ecNumber>
    </recommendedName>
</protein>
<evidence type="ECO:0000259" key="6">
    <source>
        <dbReference type="Pfam" id="PF17805"/>
    </source>
</evidence>
<evidence type="ECO:0000256" key="1">
    <source>
        <dbReference type="ARBA" id="ARBA00023239"/>
    </source>
</evidence>
<comment type="similarity">
    <text evidence="3">Belongs to the Ahb/Nir family.</text>
</comment>
<accession>A0A3R7VRI0</accession>
<dbReference type="EC" id="4.1.1.111" evidence="4"/>
<dbReference type="SMART" id="SM00344">
    <property type="entry name" value="HTH_ASNC"/>
    <property type="match status" value="1"/>
</dbReference>
<evidence type="ECO:0000256" key="4">
    <source>
        <dbReference type="ARBA" id="ARBA00023471"/>
    </source>
</evidence>
<dbReference type="PANTHER" id="PTHR43413:SF1">
    <property type="entry name" value="SIROHEME DECARBOXYLASE NIRL SUBUNIT"/>
    <property type="match status" value="1"/>
</dbReference>
<proteinExistence type="inferred from homology"/>
<organism evidence="8 9">
    <name type="scientific">Methanosalsum natronophilum</name>
    <dbReference type="NCBI Taxonomy" id="768733"/>
    <lineage>
        <taxon>Archaea</taxon>
        <taxon>Methanobacteriati</taxon>
        <taxon>Methanobacteriota</taxon>
        <taxon>Stenosarchaea group</taxon>
        <taxon>Methanomicrobia</taxon>
        <taxon>Methanosarcinales</taxon>
        <taxon>Methanosarcinaceae</taxon>
        <taxon>Methanosalsum</taxon>
    </lineage>
</organism>
<evidence type="ECO:0000313" key="8">
    <source>
        <dbReference type="EMBL" id="RQD81936.1"/>
    </source>
</evidence>
<evidence type="ECO:0000256" key="2">
    <source>
        <dbReference type="ARBA" id="ARBA00023444"/>
    </source>
</evidence>
<dbReference type="InterPro" id="IPR036390">
    <property type="entry name" value="WH_DNA-bd_sf"/>
</dbReference>
<dbReference type="AlphaFoldDB" id="A0A3R7VRI0"/>
<dbReference type="PANTHER" id="PTHR43413">
    <property type="entry name" value="TRANSCRIPTIONAL REGULATOR, ASNC FAMILY"/>
    <property type="match status" value="1"/>
</dbReference>
<dbReference type="EMBL" id="QZAB01000489">
    <property type="protein sequence ID" value="RQD81936.1"/>
    <property type="molecule type" value="Genomic_DNA"/>
</dbReference>
<dbReference type="Pfam" id="PF22451">
    <property type="entry name" value="NirdL-like_HTH"/>
    <property type="match status" value="1"/>
</dbReference>
<dbReference type="Pfam" id="PF17805">
    <property type="entry name" value="AsnC_trans_reg2"/>
    <property type="match status" value="1"/>
</dbReference>
<name>A0A3R7VRI0_9EURY</name>
<dbReference type="Proteomes" id="UP000284763">
    <property type="component" value="Unassembled WGS sequence"/>
</dbReference>
<dbReference type="InterPro" id="IPR053953">
    <property type="entry name" value="NirdL-like_HTH"/>
</dbReference>
<dbReference type="NCBIfam" id="NF040708">
    <property type="entry name" value="Siroheme_Dcarb_AhbA"/>
    <property type="match status" value="1"/>
</dbReference>
<dbReference type="Gene3D" id="3.30.70.3460">
    <property type="match status" value="1"/>
</dbReference>
<comment type="pathway">
    <text evidence="2">Porphyrin-containing compound metabolism.</text>
</comment>
<evidence type="ECO:0000313" key="9">
    <source>
        <dbReference type="Proteomes" id="UP000284763"/>
    </source>
</evidence>
<evidence type="ECO:0000256" key="3">
    <source>
        <dbReference type="ARBA" id="ARBA00023457"/>
    </source>
</evidence>
<dbReference type="InterPro" id="IPR040523">
    <property type="entry name" value="AsnC_trans_reg2"/>
</dbReference>
<sequence>MIHLDDIDKRILNTIQFDFPLDTRPYAKLAEELNVSENEVIERLDRLHRVGAIRRIGPVINTKKLGGVSTLAAVKAPDERIDEVAEFINQYPEVSHNYLRRDNYNIWFTVSAENKKRLDTILEEIKTSTDCPLIELPTVRLFKIGVQFDIK</sequence>
<feature type="domain" description="Siroheme decarboxylase NirL-like HTH" evidence="7">
    <location>
        <begin position="8"/>
        <end position="54"/>
    </location>
</feature>
<dbReference type="InterPro" id="IPR053429">
    <property type="entry name" value="Siroheme_Decarboxylase"/>
</dbReference>
<dbReference type="InterPro" id="IPR050684">
    <property type="entry name" value="HTH-Siroheme_Decarb"/>
</dbReference>